<dbReference type="Proteomes" id="UP001175227">
    <property type="component" value="Unassembled WGS sequence"/>
</dbReference>
<name>A0AA39TTU8_9AGAR</name>
<dbReference type="AlphaFoldDB" id="A0AA39TTU8"/>
<accession>A0AA39TTU8</accession>
<protein>
    <recommendedName>
        <fullName evidence="3">FAR1 domain-containing protein</fullName>
    </recommendedName>
</protein>
<gene>
    <name evidence="1" type="ORF">IW261DRAFT_1347780</name>
</gene>
<evidence type="ECO:0000313" key="2">
    <source>
        <dbReference type="Proteomes" id="UP001175227"/>
    </source>
</evidence>
<sequence>GMMYDTLEEAITVVMYQQGLLGYKWKCSHTHRDGNHMVQCKTVCCNRYEKHKPVHCLDINPGDHRTGKSVKTGCQMHVNIVCDISGTSQMKVQWQIKTIDLKHNHGPLVTPRSALPLLPKKEDKEEVEKLVKANLTSAQICSVLNNHANVHPLECHQVSNIVADVNHHACQEVETLGGDIAAILHSL</sequence>
<proteinExistence type="predicted"/>
<organism evidence="1 2">
    <name type="scientific">Armillaria novae-zelandiae</name>
    <dbReference type="NCBI Taxonomy" id="153914"/>
    <lineage>
        <taxon>Eukaryota</taxon>
        <taxon>Fungi</taxon>
        <taxon>Dikarya</taxon>
        <taxon>Basidiomycota</taxon>
        <taxon>Agaricomycotina</taxon>
        <taxon>Agaricomycetes</taxon>
        <taxon>Agaricomycetidae</taxon>
        <taxon>Agaricales</taxon>
        <taxon>Marasmiineae</taxon>
        <taxon>Physalacriaceae</taxon>
        <taxon>Armillaria</taxon>
    </lineage>
</organism>
<reference evidence="1" key="1">
    <citation type="submission" date="2023-06" db="EMBL/GenBank/DDBJ databases">
        <authorList>
            <consortium name="Lawrence Berkeley National Laboratory"/>
            <person name="Ahrendt S."/>
            <person name="Sahu N."/>
            <person name="Indic B."/>
            <person name="Wong-Bajracharya J."/>
            <person name="Merenyi Z."/>
            <person name="Ke H.-M."/>
            <person name="Monk M."/>
            <person name="Kocsube S."/>
            <person name="Drula E."/>
            <person name="Lipzen A."/>
            <person name="Balint B."/>
            <person name="Henrissat B."/>
            <person name="Andreopoulos B."/>
            <person name="Martin F.M."/>
            <person name="Harder C.B."/>
            <person name="Rigling D."/>
            <person name="Ford K.L."/>
            <person name="Foster G.D."/>
            <person name="Pangilinan J."/>
            <person name="Papanicolaou A."/>
            <person name="Barry K."/>
            <person name="LaButti K."/>
            <person name="Viragh M."/>
            <person name="Koriabine M."/>
            <person name="Yan M."/>
            <person name="Riley R."/>
            <person name="Champramary S."/>
            <person name="Plett K.L."/>
            <person name="Tsai I.J."/>
            <person name="Slot J."/>
            <person name="Sipos G."/>
            <person name="Plett J."/>
            <person name="Nagy L.G."/>
            <person name="Grigoriev I.V."/>
        </authorList>
    </citation>
    <scope>NUCLEOTIDE SEQUENCE</scope>
    <source>
        <strain evidence="1">ICMP 16352</strain>
    </source>
</reference>
<evidence type="ECO:0008006" key="3">
    <source>
        <dbReference type="Google" id="ProtNLM"/>
    </source>
</evidence>
<dbReference type="EMBL" id="JAUEPR010000112">
    <property type="protein sequence ID" value="KAK0463364.1"/>
    <property type="molecule type" value="Genomic_DNA"/>
</dbReference>
<dbReference type="PANTHER" id="PTHR47718">
    <property type="entry name" value="OS01G0519700 PROTEIN"/>
    <property type="match status" value="1"/>
</dbReference>
<evidence type="ECO:0000313" key="1">
    <source>
        <dbReference type="EMBL" id="KAK0463364.1"/>
    </source>
</evidence>
<feature type="non-terminal residue" evidence="1">
    <location>
        <position position="1"/>
    </location>
</feature>
<comment type="caution">
    <text evidence="1">The sequence shown here is derived from an EMBL/GenBank/DDBJ whole genome shotgun (WGS) entry which is preliminary data.</text>
</comment>
<keyword evidence="2" id="KW-1185">Reference proteome</keyword>